<keyword evidence="3" id="KW-0805">Transcription regulation</keyword>
<dbReference type="RefSeq" id="XP_026296914.1">
    <property type="nucleotide sequence ID" value="XM_026441129.1"/>
</dbReference>
<dbReference type="Pfam" id="PF04719">
    <property type="entry name" value="TAFII28"/>
    <property type="match status" value="1"/>
</dbReference>
<evidence type="ECO:0000313" key="8">
    <source>
        <dbReference type="EnsemblMetazoa" id="XP_026296914"/>
    </source>
</evidence>
<dbReference type="GO" id="GO:0051123">
    <property type="term" value="P:RNA polymerase II preinitiation complex assembly"/>
    <property type="evidence" value="ECO:0007669"/>
    <property type="project" value="InterPro"/>
</dbReference>
<protein>
    <submittedName>
        <fullName evidence="10">Transcription initiation factor TFIID subunit 11 isoform X1</fullName>
    </submittedName>
</protein>
<comment type="subcellular location">
    <subcellularLocation>
        <location evidence="1">Nucleus</location>
    </subcellularLocation>
</comment>
<dbReference type="GO" id="GO:0016251">
    <property type="term" value="F:RNA polymerase II general transcription initiation factor activity"/>
    <property type="evidence" value="ECO:0007669"/>
    <property type="project" value="TreeGrafter"/>
</dbReference>
<dbReference type="PANTHER" id="PTHR13218:SF8">
    <property type="entry name" value="TRANSCRIPTION INITIATION FACTOR TFIID SUBUNIT 11"/>
    <property type="match status" value="1"/>
</dbReference>
<evidence type="ECO:0000256" key="1">
    <source>
        <dbReference type="ARBA" id="ARBA00004123"/>
    </source>
</evidence>
<feature type="domain" description="TAFII28-like protein" evidence="7">
    <location>
        <begin position="218"/>
        <end position="303"/>
    </location>
</feature>
<dbReference type="FunFam" id="1.10.20.10:FF:000025">
    <property type="entry name" value="Transcription initiation factor TFIID subunit 11"/>
    <property type="match status" value="1"/>
</dbReference>
<reference evidence="8" key="1">
    <citation type="submission" date="2021-01" db="UniProtKB">
        <authorList>
            <consortium name="EnsemblMetazoa"/>
        </authorList>
    </citation>
    <scope>IDENTIFICATION</scope>
    <source>
        <strain evidence="8">DH4</strain>
    </source>
</reference>
<organism evidence="8">
    <name type="scientific">Apis mellifera</name>
    <name type="common">Honeybee</name>
    <dbReference type="NCBI Taxonomy" id="7460"/>
    <lineage>
        <taxon>Eukaryota</taxon>
        <taxon>Metazoa</taxon>
        <taxon>Ecdysozoa</taxon>
        <taxon>Arthropoda</taxon>
        <taxon>Hexapoda</taxon>
        <taxon>Insecta</taxon>
        <taxon>Pterygota</taxon>
        <taxon>Neoptera</taxon>
        <taxon>Endopterygota</taxon>
        <taxon>Hymenoptera</taxon>
        <taxon>Apocrita</taxon>
        <taxon>Aculeata</taxon>
        <taxon>Apoidea</taxon>
        <taxon>Anthophila</taxon>
        <taxon>Apidae</taxon>
        <taxon>Apis</taxon>
    </lineage>
</organism>
<dbReference type="InterPro" id="IPR009072">
    <property type="entry name" value="Histone-fold"/>
</dbReference>
<dbReference type="CDD" id="cd08048">
    <property type="entry name" value="HFD_TAF11"/>
    <property type="match status" value="1"/>
</dbReference>
<dbReference type="EnsemblMetazoa" id="XM_026441129">
    <property type="protein sequence ID" value="XP_026296914"/>
    <property type="gene ID" value="LOC411144"/>
</dbReference>
<dbReference type="PANTHER" id="PTHR13218">
    <property type="entry name" value="TRANSCRIPTION INITIATION FACTOR TFIID SUBUNIT 11-RELATED"/>
    <property type="match status" value="1"/>
</dbReference>
<feature type="compositionally biased region" description="Basic and acidic residues" evidence="6">
    <location>
        <begin position="36"/>
        <end position="47"/>
    </location>
</feature>
<gene>
    <name evidence="8" type="primary">411144</name>
    <name evidence="10" type="synonym">LOC411144</name>
</gene>
<feature type="compositionally biased region" description="Acidic residues" evidence="6">
    <location>
        <begin position="169"/>
        <end position="181"/>
    </location>
</feature>
<dbReference type="OrthoDB" id="28335at2759"/>
<reference evidence="10" key="2">
    <citation type="submission" date="2025-04" db="UniProtKB">
        <authorList>
            <consortium name="RefSeq"/>
        </authorList>
    </citation>
    <scope>IDENTIFICATION</scope>
    <source>
        <strain evidence="10">DH4</strain>
        <tissue evidence="10">Whole body</tissue>
    </source>
</reference>
<dbReference type="InterPro" id="IPR045127">
    <property type="entry name" value="TAF11-like"/>
</dbReference>
<comment type="similarity">
    <text evidence="2">Belongs to the TAF11 family.</text>
</comment>
<evidence type="ECO:0000259" key="7">
    <source>
        <dbReference type="Pfam" id="PF04719"/>
    </source>
</evidence>
<evidence type="ECO:0000256" key="6">
    <source>
        <dbReference type="SAM" id="MobiDB-lite"/>
    </source>
</evidence>
<dbReference type="InterPro" id="IPR006809">
    <property type="entry name" value="TAFII28_dom"/>
</dbReference>
<dbReference type="Proteomes" id="UP000005203">
    <property type="component" value="Linkage group LG6"/>
</dbReference>
<accession>A0A8B8H1F2</accession>
<feature type="compositionally biased region" description="Basic and acidic residues" evidence="6">
    <location>
        <begin position="88"/>
        <end position="105"/>
    </location>
</feature>
<name>A0A7M7MKK6_APIME</name>
<keyword evidence="9" id="KW-1185">Reference proteome</keyword>
<proteinExistence type="inferred from homology"/>
<feature type="region of interest" description="Disordered" evidence="6">
    <location>
        <begin position="88"/>
        <end position="123"/>
    </location>
</feature>
<feature type="region of interest" description="Disordered" evidence="6">
    <location>
        <begin position="165"/>
        <end position="212"/>
    </location>
</feature>
<evidence type="ECO:0000256" key="4">
    <source>
        <dbReference type="ARBA" id="ARBA00023163"/>
    </source>
</evidence>
<evidence type="ECO:0000313" key="10">
    <source>
        <dbReference type="RefSeq" id="XP_026296914.1"/>
    </source>
</evidence>
<dbReference type="GO" id="GO:0005669">
    <property type="term" value="C:transcription factor TFIID complex"/>
    <property type="evidence" value="ECO:0007669"/>
    <property type="project" value="InterPro"/>
</dbReference>
<feature type="compositionally biased region" description="Basic and acidic residues" evidence="6">
    <location>
        <begin position="194"/>
        <end position="212"/>
    </location>
</feature>
<evidence type="ECO:0000256" key="2">
    <source>
        <dbReference type="ARBA" id="ARBA00009788"/>
    </source>
</evidence>
<dbReference type="Gene3D" id="1.10.20.10">
    <property type="entry name" value="Histone, subunit A"/>
    <property type="match status" value="1"/>
</dbReference>
<dbReference type="GO" id="GO:0046982">
    <property type="term" value="F:protein heterodimerization activity"/>
    <property type="evidence" value="ECO:0007669"/>
    <property type="project" value="InterPro"/>
</dbReference>
<sequence length="322" mass="36964">MQLHVNVNDLHYNHYAISLVSTRKYRLVLLQERDRKQDSKQAPIHKEEEEEEEVVTLSLGDTPSYKITHFGHLSVFYYTMDNIFGKEDSGNESEHIDIEGKEEKGSPSQNSGTKDVESIDVNDNDNVQVKIEYDAMSSQSQSDGEEVGSNLLCTVVEDQLEIVKNENDNREEEQTTEDIFENDIVLPHANPTNVKERRESKEKSKKELEEEEREKMQVLVSNFTEDQLDRYEMYRRAAFPKAAIKRIMQTITGCSVSQNVVIAMSGIAKVFVGEIVEEALDVMEAHQESGPLQPKHLREAVRRLRLQGQIPNGRAYKAFFRL</sequence>
<accession>A0A7M7MKK6</accession>
<keyword evidence="5" id="KW-0539">Nucleus</keyword>
<evidence type="ECO:0000256" key="5">
    <source>
        <dbReference type="ARBA" id="ARBA00023242"/>
    </source>
</evidence>
<keyword evidence="4" id="KW-0804">Transcription</keyword>
<evidence type="ECO:0000256" key="3">
    <source>
        <dbReference type="ARBA" id="ARBA00023015"/>
    </source>
</evidence>
<dbReference type="AlphaFoldDB" id="A0A7M7MKK6"/>
<dbReference type="SUPFAM" id="SSF47113">
    <property type="entry name" value="Histone-fold"/>
    <property type="match status" value="1"/>
</dbReference>
<feature type="region of interest" description="Disordered" evidence="6">
    <location>
        <begin position="36"/>
        <end position="55"/>
    </location>
</feature>
<evidence type="ECO:0000313" key="9">
    <source>
        <dbReference type="Proteomes" id="UP000005203"/>
    </source>
</evidence>